<dbReference type="GO" id="GO:0005737">
    <property type="term" value="C:cytoplasm"/>
    <property type="evidence" value="ECO:0007669"/>
    <property type="project" value="UniProtKB-SubCell"/>
</dbReference>
<comment type="subcellular location">
    <subcellularLocation>
        <location evidence="1">Cytoplasm</location>
    </subcellularLocation>
</comment>
<dbReference type="EMBL" id="LBSX01000001">
    <property type="protein sequence ID" value="KKQ28242.1"/>
    <property type="molecule type" value="Genomic_DNA"/>
</dbReference>
<keyword evidence="9" id="KW-0460">Magnesium</keyword>
<gene>
    <name evidence="11" type="ORF">US42_C0001G0093</name>
</gene>
<evidence type="ECO:0000256" key="8">
    <source>
        <dbReference type="ARBA" id="ARBA00022840"/>
    </source>
</evidence>
<dbReference type="PANTHER" id="PTHR33540:SF2">
    <property type="entry name" value="TRNA THREONYLCARBAMOYLADENOSINE BIOSYNTHESIS PROTEIN TSAE"/>
    <property type="match status" value="1"/>
</dbReference>
<reference evidence="11 12" key="1">
    <citation type="journal article" date="2015" name="Nature">
        <title>rRNA introns, odd ribosomes, and small enigmatic genomes across a large radiation of phyla.</title>
        <authorList>
            <person name="Brown C.T."/>
            <person name="Hug L.A."/>
            <person name="Thomas B.C."/>
            <person name="Sharon I."/>
            <person name="Castelle C.J."/>
            <person name="Singh A."/>
            <person name="Wilkins M.J."/>
            <person name="Williams K.H."/>
            <person name="Banfield J.F."/>
        </authorList>
    </citation>
    <scope>NUCLEOTIDE SEQUENCE [LARGE SCALE GENOMIC DNA]</scope>
</reference>
<dbReference type="PANTHER" id="PTHR33540">
    <property type="entry name" value="TRNA THREONYLCARBAMOYLADENOSINE BIOSYNTHESIS PROTEIN TSAE"/>
    <property type="match status" value="1"/>
</dbReference>
<comment type="caution">
    <text evidence="11">The sequence shown here is derived from an EMBL/GenBank/DDBJ whole genome shotgun (WGS) entry which is preliminary data.</text>
</comment>
<dbReference type="PATRIC" id="fig|1619046.3.peg.94"/>
<keyword evidence="4" id="KW-0963">Cytoplasm</keyword>
<evidence type="ECO:0000256" key="9">
    <source>
        <dbReference type="ARBA" id="ARBA00022842"/>
    </source>
</evidence>
<keyword evidence="7" id="KW-0547">Nucleotide-binding</keyword>
<dbReference type="SUPFAM" id="SSF52540">
    <property type="entry name" value="P-loop containing nucleoside triphosphate hydrolases"/>
    <property type="match status" value="1"/>
</dbReference>
<dbReference type="InterPro" id="IPR003442">
    <property type="entry name" value="T6A_TsaE"/>
</dbReference>
<organism evidence="11 12">
    <name type="scientific">Candidatus Magasanikbacteria bacterium GW2011_GWC2_37_14</name>
    <dbReference type="NCBI Taxonomy" id="1619046"/>
    <lineage>
        <taxon>Bacteria</taxon>
        <taxon>Candidatus Magasanikiibacteriota</taxon>
    </lineage>
</organism>
<dbReference type="InterPro" id="IPR027417">
    <property type="entry name" value="P-loop_NTPase"/>
</dbReference>
<dbReference type="GO" id="GO:0005524">
    <property type="term" value="F:ATP binding"/>
    <property type="evidence" value="ECO:0007669"/>
    <property type="project" value="UniProtKB-KW"/>
</dbReference>
<comment type="similarity">
    <text evidence="2">Belongs to the TsaE family.</text>
</comment>
<dbReference type="NCBIfam" id="TIGR00150">
    <property type="entry name" value="T6A_YjeE"/>
    <property type="match status" value="1"/>
</dbReference>
<evidence type="ECO:0000256" key="7">
    <source>
        <dbReference type="ARBA" id="ARBA00022741"/>
    </source>
</evidence>
<dbReference type="GO" id="GO:0046872">
    <property type="term" value="F:metal ion binding"/>
    <property type="evidence" value="ECO:0007669"/>
    <property type="project" value="UniProtKB-KW"/>
</dbReference>
<keyword evidence="8" id="KW-0067">ATP-binding</keyword>
<keyword evidence="6" id="KW-0479">Metal-binding</keyword>
<evidence type="ECO:0000256" key="1">
    <source>
        <dbReference type="ARBA" id="ARBA00004496"/>
    </source>
</evidence>
<proteinExistence type="inferred from homology"/>
<evidence type="ECO:0000313" key="12">
    <source>
        <dbReference type="Proteomes" id="UP000034849"/>
    </source>
</evidence>
<name>A0A0G0GE36_9BACT</name>
<evidence type="ECO:0000256" key="10">
    <source>
        <dbReference type="ARBA" id="ARBA00032441"/>
    </source>
</evidence>
<evidence type="ECO:0000256" key="6">
    <source>
        <dbReference type="ARBA" id="ARBA00022723"/>
    </source>
</evidence>
<sequence length="161" mass="17954">MEYFTHSEKDLITLGKKLAANFKAGDVVLLSGNLGAGKTTFTKGVAQYFGIKKNITSPTFSLMNVYPVKSAGGRALKGQFNRVNQLGTNNLEIRTLVHIDTYRLENEEKLLEIGAEDYLGSTDTVCLIEWPEKLKKLLKNKKIVKINIEHLDAGRKVIIND</sequence>
<dbReference type="GO" id="GO:0002949">
    <property type="term" value="P:tRNA threonylcarbamoyladenosine modification"/>
    <property type="evidence" value="ECO:0007669"/>
    <property type="project" value="InterPro"/>
</dbReference>
<dbReference type="STRING" id="1619046.US42_C0001G0093"/>
<protein>
    <recommendedName>
        <fullName evidence="3">tRNA threonylcarbamoyladenosine biosynthesis protein TsaE</fullName>
    </recommendedName>
    <alternativeName>
        <fullName evidence="10">t(6)A37 threonylcarbamoyladenosine biosynthesis protein TsaE</fullName>
    </alternativeName>
</protein>
<evidence type="ECO:0000256" key="4">
    <source>
        <dbReference type="ARBA" id="ARBA00022490"/>
    </source>
</evidence>
<evidence type="ECO:0000256" key="5">
    <source>
        <dbReference type="ARBA" id="ARBA00022694"/>
    </source>
</evidence>
<dbReference type="Proteomes" id="UP000034849">
    <property type="component" value="Unassembled WGS sequence"/>
</dbReference>
<dbReference type="Pfam" id="PF02367">
    <property type="entry name" value="TsaE"/>
    <property type="match status" value="1"/>
</dbReference>
<keyword evidence="5" id="KW-0819">tRNA processing</keyword>
<dbReference type="Gene3D" id="3.40.50.300">
    <property type="entry name" value="P-loop containing nucleotide triphosphate hydrolases"/>
    <property type="match status" value="1"/>
</dbReference>
<accession>A0A0G0GE36</accession>
<evidence type="ECO:0000313" key="11">
    <source>
        <dbReference type="EMBL" id="KKQ28242.1"/>
    </source>
</evidence>
<evidence type="ECO:0000256" key="2">
    <source>
        <dbReference type="ARBA" id="ARBA00007599"/>
    </source>
</evidence>
<evidence type="ECO:0000256" key="3">
    <source>
        <dbReference type="ARBA" id="ARBA00019010"/>
    </source>
</evidence>
<dbReference type="AlphaFoldDB" id="A0A0G0GE36"/>